<dbReference type="Proteomes" id="UP000037122">
    <property type="component" value="Unassembled WGS sequence"/>
</dbReference>
<dbReference type="AlphaFoldDB" id="A0A0L0P1Z5"/>
<evidence type="ECO:0000313" key="2">
    <source>
        <dbReference type="Proteomes" id="UP000037122"/>
    </source>
</evidence>
<gene>
    <name evidence="1" type="ORF">QG37_02435</name>
</gene>
<organism evidence="1 2">
    <name type="scientific">Candidozyma auris</name>
    <name type="common">Yeast</name>
    <name type="synonym">Candida auris</name>
    <dbReference type="NCBI Taxonomy" id="498019"/>
    <lineage>
        <taxon>Eukaryota</taxon>
        <taxon>Fungi</taxon>
        <taxon>Dikarya</taxon>
        <taxon>Ascomycota</taxon>
        <taxon>Saccharomycotina</taxon>
        <taxon>Pichiomycetes</taxon>
        <taxon>Metschnikowiaceae</taxon>
        <taxon>Candidozyma</taxon>
    </lineage>
</organism>
<evidence type="ECO:0000313" key="1">
    <source>
        <dbReference type="EMBL" id="KNE00408.1"/>
    </source>
</evidence>
<dbReference type="EMBL" id="LGST01000018">
    <property type="protein sequence ID" value="KNE00408.1"/>
    <property type="molecule type" value="Genomic_DNA"/>
</dbReference>
<name>A0A0L0P1Z5_CANAR</name>
<comment type="caution">
    <text evidence="1">The sequence shown here is derived from an EMBL/GenBank/DDBJ whole genome shotgun (WGS) entry which is preliminary data.</text>
</comment>
<accession>A0A0L0P1Z5</accession>
<protein>
    <submittedName>
        <fullName evidence="1">Uncharacterized protein</fullName>
    </submittedName>
</protein>
<sequence>MTRRELELRLGCLVIGPETIELASDSRSGKLDGDEL</sequence>
<reference evidence="2" key="1">
    <citation type="journal article" date="2015" name="BMC Genomics">
        <title>Draft genome of a commonly misdiagnosed multidrug resistant pathogen Candida auris.</title>
        <authorList>
            <person name="Chatterjee S."/>
            <person name="Alampalli S.V."/>
            <person name="Nageshan R.K."/>
            <person name="Chettiar S.T."/>
            <person name="Joshi S."/>
            <person name="Tatu U.S."/>
        </authorList>
    </citation>
    <scope>NUCLEOTIDE SEQUENCE [LARGE SCALE GENOMIC DNA]</scope>
    <source>
        <strain evidence="2">6684</strain>
    </source>
</reference>
<proteinExistence type="predicted"/>